<gene>
    <name evidence="1" type="ORF">AAE02nite_03060</name>
</gene>
<proteinExistence type="predicted"/>
<comment type="caution">
    <text evidence="1">The sequence shown here is derived from an EMBL/GenBank/DDBJ whole genome shotgun (WGS) entry which is preliminary data.</text>
</comment>
<sequence length="75" mass="8893">MTKQSLIERTIDNLAKLPEQKIKEVSDFTEFLLSKLDDQVITKGIQHLVADNKSFDFLKDEEDLYDEEDLKERYK</sequence>
<dbReference type="EMBL" id="BJYS01000001">
    <property type="protein sequence ID" value="GEO02642.1"/>
    <property type="molecule type" value="Genomic_DNA"/>
</dbReference>
<dbReference type="Proteomes" id="UP000321532">
    <property type="component" value="Unassembled WGS sequence"/>
</dbReference>
<reference evidence="1 2" key="1">
    <citation type="submission" date="2019-07" db="EMBL/GenBank/DDBJ databases">
        <title>Whole genome shotgun sequence of Adhaeribacter aerolatus NBRC 106133.</title>
        <authorList>
            <person name="Hosoyama A."/>
            <person name="Uohara A."/>
            <person name="Ohji S."/>
            <person name="Ichikawa N."/>
        </authorList>
    </citation>
    <scope>NUCLEOTIDE SEQUENCE [LARGE SCALE GENOMIC DNA]</scope>
    <source>
        <strain evidence="1 2">NBRC 106133</strain>
    </source>
</reference>
<dbReference type="RefSeq" id="WP_146894667.1">
    <property type="nucleotide sequence ID" value="NZ_BJYS01000001.1"/>
</dbReference>
<dbReference type="OrthoDB" id="1365620at2"/>
<protein>
    <recommendedName>
        <fullName evidence="3">DUF2281 domain-containing protein</fullName>
    </recommendedName>
</protein>
<evidence type="ECO:0000313" key="2">
    <source>
        <dbReference type="Proteomes" id="UP000321532"/>
    </source>
</evidence>
<accession>A0A512ASG0</accession>
<evidence type="ECO:0008006" key="3">
    <source>
        <dbReference type="Google" id="ProtNLM"/>
    </source>
</evidence>
<dbReference type="AlphaFoldDB" id="A0A512ASG0"/>
<keyword evidence="2" id="KW-1185">Reference proteome</keyword>
<name>A0A512ASG0_9BACT</name>
<evidence type="ECO:0000313" key="1">
    <source>
        <dbReference type="EMBL" id="GEO02642.1"/>
    </source>
</evidence>
<organism evidence="1 2">
    <name type="scientific">Adhaeribacter aerolatus</name>
    <dbReference type="NCBI Taxonomy" id="670289"/>
    <lineage>
        <taxon>Bacteria</taxon>
        <taxon>Pseudomonadati</taxon>
        <taxon>Bacteroidota</taxon>
        <taxon>Cytophagia</taxon>
        <taxon>Cytophagales</taxon>
        <taxon>Hymenobacteraceae</taxon>
        <taxon>Adhaeribacter</taxon>
    </lineage>
</organism>